<dbReference type="RefSeq" id="WP_087070009.1">
    <property type="nucleotide sequence ID" value="NZ_CAUPFC010000018.1"/>
</dbReference>
<dbReference type="EMBL" id="JAWNFY010000004">
    <property type="protein sequence ID" value="MDY5145839.1"/>
    <property type="molecule type" value="Genomic_DNA"/>
</dbReference>
<keyword evidence="2" id="KW-0812">Transmembrane</keyword>
<evidence type="ECO:0000313" key="7">
    <source>
        <dbReference type="Proteomes" id="UP001288320"/>
    </source>
</evidence>
<dbReference type="Proteomes" id="UP001288320">
    <property type="component" value="Unassembled WGS sequence"/>
</dbReference>
<feature type="region of interest" description="Disordered" evidence="1">
    <location>
        <begin position="288"/>
        <end position="352"/>
    </location>
</feature>
<feature type="transmembrane region" description="Helical" evidence="2">
    <location>
        <begin position="176"/>
        <end position="198"/>
    </location>
</feature>
<sequence length="486" mass="49762">MTNDASAPAQLPTPERPLWRARGLGAAAVLVLSWVAVVWTVRQSLVLNSYADGAWCSWNATRQCRVAPFPWDYLLIILAGIAAGIGAWIALGRSLPRASSKFGGARGPRKQVRYLAIAVEVLGTLAVVAVAILGSLAALFGGVPEGAVAGVGLLGFGTGMLFSLTLAVGTGACRAAWMNGGAVAVAGAGAGVLMAPSLVTAGPLGLIIVVIVSCGVMLGGLVFARENCRTEVGKAAENAAGDAGGSPGFLLKLSLGVTAAAVVLSALGWWLLPSPADRSFMKGESVTFPREVEDSRDSSGASVPQTTPTGEVSPVPEPSPVSGVPSRSTRDPRPGAISAPCTSEQVDMSRSSVDGALGARQVRITLTNRGATACSVRGMAGVWLSDAGSQSDSLPGTELTTTELRTTEITGADSSAYERGVELPPGDSATMEIEWRVSNSGDAGEQQLLGLQLSPGGEVIPVPARKGEETWFDGDITLPIRVGAWH</sequence>
<feature type="transmembrane region" description="Helical" evidence="2">
    <location>
        <begin position="204"/>
        <end position="224"/>
    </location>
</feature>
<evidence type="ECO:0000313" key="4">
    <source>
        <dbReference type="EMBL" id="MDY5140891.1"/>
    </source>
</evidence>
<feature type="transmembrane region" description="Helical" evidence="2">
    <location>
        <begin position="249"/>
        <end position="272"/>
    </location>
</feature>
<evidence type="ECO:0000313" key="5">
    <source>
        <dbReference type="EMBL" id="MDY5145839.1"/>
    </source>
</evidence>
<feature type="compositionally biased region" description="Low complexity" evidence="1">
    <location>
        <begin position="306"/>
        <end position="327"/>
    </location>
</feature>
<protein>
    <submittedName>
        <fullName evidence="4">DUF4232 domain-containing protein</fullName>
    </submittedName>
</protein>
<dbReference type="Pfam" id="PF14016">
    <property type="entry name" value="DUF4232"/>
    <property type="match status" value="1"/>
</dbReference>
<reference evidence="4 6" key="1">
    <citation type="submission" date="2023-10" db="EMBL/GenBank/DDBJ databases">
        <title>Whole Genome based description of the genera Actinobaculum and Actinotignum reveals a complex phylogenetic relationship within the species included in the genus Actinotignum.</title>
        <authorList>
            <person name="Jensen C.S."/>
            <person name="Dargis R."/>
            <person name="Kemp M."/>
            <person name="Christensen J.J."/>
        </authorList>
    </citation>
    <scope>NUCLEOTIDE SEQUENCE</scope>
    <source>
        <strain evidence="5 6">SLA_B089</strain>
        <strain evidence="4">SLA_B245</strain>
    </source>
</reference>
<organism evidence="4 7">
    <name type="scientific">Actinotignum timonense</name>
    <dbReference type="NCBI Taxonomy" id="1870995"/>
    <lineage>
        <taxon>Bacteria</taxon>
        <taxon>Bacillati</taxon>
        <taxon>Actinomycetota</taxon>
        <taxon>Actinomycetes</taxon>
        <taxon>Actinomycetales</taxon>
        <taxon>Actinomycetaceae</taxon>
        <taxon>Actinotignum</taxon>
    </lineage>
</organism>
<proteinExistence type="predicted"/>
<evidence type="ECO:0000256" key="2">
    <source>
        <dbReference type="SAM" id="Phobius"/>
    </source>
</evidence>
<dbReference type="AlphaFoldDB" id="A0AAW9HLL5"/>
<gene>
    <name evidence="4" type="ORF">R6G74_06155</name>
    <name evidence="5" type="ORF">R6P33_02215</name>
</gene>
<feature type="domain" description="DUF4232" evidence="3">
    <location>
        <begin position="341"/>
        <end position="465"/>
    </location>
</feature>
<keyword evidence="6" id="KW-1185">Reference proteome</keyword>
<accession>A0AAW9HLL5</accession>
<dbReference type="InterPro" id="IPR025326">
    <property type="entry name" value="DUF4232"/>
</dbReference>
<name>A0AAW9HLL5_9ACTO</name>
<evidence type="ECO:0000256" key="1">
    <source>
        <dbReference type="SAM" id="MobiDB-lite"/>
    </source>
</evidence>
<dbReference type="EMBL" id="JAWNFV010000012">
    <property type="protein sequence ID" value="MDY5140891.1"/>
    <property type="molecule type" value="Genomic_DNA"/>
</dbReference>
<evidence type="ECO:0000259" key="3">
    <source>
        <dbReference type="Pfam" id="PF14016"/>
    </source>
</evidence>
<keyword evidence="2" id="KW-1133">Transmembrane helix</keyword>
<feature type="compositionally biased region" description="Polar residues" evidence="1">
    <location>
        <begin position="340"/>
        <end position="352"/>
    </location>
</feature>
<feature type="transmembrane region" description="Helical" evidence="2">
    <location>
        <begin position="73"/>
        <end position="91"/>
    </location>
</feature>
<dbReference type="Proteomes" id="UP001284901">
    <property type="component" value="Unassembled WGS sequence"/>
</dbReference>
<feature type="transmembrane region" description="Helical" evidence="2">
    <location>
        <begin position="21"/>
        <end position="41"/>
    </location>
</feature>
<evidence type="ECO:0000313" key="6">
    <source>
        <dbReference type="Proteomes" id="UP001284901"/>
    </source>
</evidence>
<feature type="transmembrane region" description="Helical" evidence="2">
    <location>
        <begin position="112"/>
        <end position="140"/>
    </location>
</feature>
<feature type="transmembrane region" description="Helical" evidence="2">
    <location>
        <begin position="146"/>
        <end position="169"/>
    </location>
</feature>
<comment type="caution">
    <text evidence="4">The sequence shown here is derived from an EMBL/GenBank/DDBJ whole genome shotgun (WGS) entry which is preliminary data.</text>
</comment>
<keyword evidence="2" id="KW-0472">Membrane</keyword>